<dbReference type="InterPro" id="IPR004716">
    <property type="entry name" value="PTS_IIA_glucitol/sorbitol-sp"/>
</dbReference>
<evidence type="ECO:0000313" key="2">
    <source>
        <dbReference type="EMBL" id="BBN97756.1"/>
    </source>
</evidence>
<dbReference type="PANTHER" id="PTHR40398">
    <property type="entry name" value="PTS SYSTEM GLUCITOL/SORBITOL-SPECIFIC EIIA COMPONENT"/>
    <property type="match status" value="1"/>
</dbReference>
<gene>
    <name evidence="2" type="primary">gutA</name>
    <name evidence="2" type="ORF">St703_04610</name>
</gene>
<sequence>MFSMKKKTADRAEIYQTTIKSIGKSAKEFLKENMLILFGDEAPAGLKDYCFGIEVRPIQGEIKVGQQVAIDTDVFKITAVGNLVQKNLVDLGHITMRFDGSSKADLAGTLYLQAKPIPAMSVGSTIKIER</sequence>
<dbReference type="AlphaFoldDB" id="A0A5K7X122"/>
<dbReference type="PANTHER" id="PTHR40398:SF1">
    <property type="entry name" value="PTS SYSTEM GLUCITOL_SORBITOL-SPECIFIC EIIA COMPONENT"/>
    <property type="match status" value="1"/>
</dbReference>
<dbReference type="RefSeq" id="WP_081787909.1">
    <property type="nucleotide sequence ID" value="NZ_AP021853.1"/>
</dbReference>
<dbReference type="InterPro" id="IPR036665">
    <property type="entry name" value="PTS_IIA_glucitol/sorbitol_sf"/>
</dbReference>
<dbReference type="EMBL" id="AP021853">
    <property type="protein sequence ID" value="BBN97756.1"/>
    <property type="molecule type" value="Genomic_DNA"/>
</dbReference>
<organism evidence="2 3">
    <name type="scientific">Sporolactobacillus terrae</name>
    <dbReference type="NCBI Taxonomy" id="269673"/>
    <lineage>
        <taxon>Bacteria</taxon>
        <taxon>Bacillati</taxon>
        <taxon>Bacillota</taxon>
        <taxon>Bacilli</taxon>
        <taxon>Bacillales</taxon>
        <taxon>Sporolactobacillaceae</taxon>
        <taxon>Sporolactobacillus</taxon>
    </lineage>
</organism>
<comment type="caution">
    <text evidence="1">Lacks conserved residue(s) required for the propagation of feature annotation.</text>
</comment>
<evidence type="ECO:0000313" key="3">
    <source>
        <dbReference type="Proteomes" id="UP000326951"/>
    </source>
</evidence>
<protein>
    <submittedName>
        <fullName evidence="2">PTS sorbitol transporter subunit IIA</fullName>
    </submittedName>
</protein>
<dbReference type="GO" id="GO:0005737">
    <property type="term" value="C:cytoplasm"/>
    <property type="evidence" value="ECO:0007669"/>
    <property type="project" value="InterPro"/>
</dbReference>
<dbReference type="GO" id="GO:0008982">
    <property type="term" value="F:protein-N(PI)-phosphohistidine-sugar phosphotransferase activity"/>
    <property type="evidence" value="ECO:0007669"/>
    <property type="project" value="InterPro"/>
</dbReference>
<dbReference type="Gene3D" id="2.40.33.40">
    <property type="entry name" value="Phosphotransferase system, glucitol/sorbitol-specific IIA component"/>
    <property type="match status" value="1"/>
</dbReference>
<proteinExistence type="predicted"/>
<dbReference type="SUPFAM" id="SSF141530">
    <property type="entry name" value="PTSIIA/GutA-like"/>
    <property type="match status" value="1"/>
</dbReference>
<dbReference type="GO" id="GO:0016301">
    <property type="term" value="F:kinase activity"/>
    <property type="evidence" value="ECO:0007669"/>
    <property type="project" value="TreeGrafter"/>
</dbReference>
<evidence type="ECO:0000256" key="1">
    <source>
        <dbReference type="PROSITE-ProRule" id="PRU00420"/>
    </source>
</evidence>
<dbReference type="Pfam" id="PF03829">
    <property type="entry name" value="PTSIIA_gutA"/>
    <property type="match status" value="1"/>
</dbReference>
<dbReference type="Proteomes" id="UP000326951">
    <property type="component" value="Chromosome"/>
</dbReference>
<name>A0A5K7X122_9BACL</name>
<dbReference type="GO" id="GO:0009401">
    <property type="term" value="P:phosphoenolpyruvate-dependent sugar phosphotransferase system"/>
    <property type="evidence" value="ECO:0007669"/>
    <property type="project" value="InterPro"/>
</dbReference>
<accession>A0A5K7X122</accession>
<dbReference type="PROSITE" id="PS51097">
    <property type="entry name" value="PTS_EIIA_TYPE_5"/>
    <property type="match status" value="1"/>
</dbReference>
<reference evidence="2 3" key="1">
    <citation type="submission" date="2019-09" db="EMBL/GenBank/DDBJ databases">
        <title>Complete genome sequence of Sporolactobacillus terrae 70-3.</title>
        <authorList>
            <person name="Tanaka N."/>
            <person name="Shiwa Y."/>
            <person name="Fujita N."/>
            <person name="Tanasupawat S."/>
        </authorList>
    </citation>
    <scope>NUCLEOTIDE SEQUENCE [LARGE SCALE GENOMIC DNA]</scope>
    <source>
        <strain evidence="2 3">70-3</strain>
    </source>
</reference>